<comment type="pathway">
    <text evidence="10">Lipid metabolism; phospholipid metabolism.</text>
</comment>
<name>A0A7C1ZL96_DESA2</name>
<keyword evidence="7 10" id="KW-0472">Membrane</keyword>
<dbReference type="EMBL" id="DRIH01000031">
    <property type="protein sequence ID" value="HEC67385.1"/>
    <property type="molecule type" value="Genomic_DNA"/>
</dbReference>
<dbReference type="Proteomes" id="UP000885738">
    <property type="component" value="Unassembled WGS sequence"/>
</dbReference>
<proteinExistence type="inferred from homology"/>
<dbReference type="GO" id="GO:0043772">
    <property type="term" value="F:acyl-phosphate glycerol-3-phosphate acyltransferase activity"/>
    <property type="evidence" value="ECO:0007669"/>
    <property type="project" value="UniProtKB-UniRule"/>
</dbReference>
<evidence type="ECO:0000256" key="3">
    <source>
        <dbReference type="ARBA" id="ARBA00022679"/>
    </source>
</evidence>
<sequence>MYLLLGLFLSYLLGAIPVGILVARKYGHPDLTQKGSGNIGATNVARVVGKKAGIITLIGDMTKGLLPVLFFSILIGTDTWQEQTIVALAGLSAFLGHIFSIFLKFKGGKGVATATGVFLGLCPLAVFVDVVIFAFVAWRWRYVSLASLSAALAMPVLMGLFSDKKVYILLAVVIAFLIFYRHKDNIKRLLAGREPTFK</sequence>
<protein>
    <recommendedName>
        <fullName evidence="10">Glycerol-3-phosphate acyltransferase</fullName>
    </recommendedName>
    <alternativeName>
        <fullName evidence="10">Acyl-PO4 G3P acyltransferase</fullName>
    </alternativeName>
    <alternativeName>
        <fullName evidence="10">Acyl-phosphate--glycerol-3-phosphate acyltransferase</fullName>
    </alternativeName>
    <alternativeName>
        <fullName evidence="10">G3P acyltransferase</fullName>
        <shortName evidence="10">GPAT</shortName>
        <ecNumber evidence="10">2.3.1.275</ecNumber>
    </alternativeName>
    <alternativeName>
        <fullName evidence="10">Lysophosphatidic acid synthase</fullName>
        <shortName evidence="10">LPA synthase</shortName>
    </alternativeName>
</protein>
<comment type="similarity">
    <text evidence="10">Belongs to the PlsY family.</text>
</comment>
<evidence type="ECO:0000256" key="2">
    <source>
        <dbReference type="ARBA" id="ARBA00022516"/>
    </source>
</evidence>
<keyword evidence="11" id="KW-0012">Acyltransferase</keyword>
<dbReference type="PANTHER" id="PTHR30309:SF0">
    <property type="entry name" value="GLYCEROL-3-PHOSPHATE ACYLTRANSFERASE-RELATED"/>
    <property type="match status" value="1"/>
</dbReference>
<feature type="transmembrane region" description="Helical" evidence="10">
    <location>
        <begin position="166"/>
        <end position="182"/>
    </location>
</feature>
<dbReference type="AlphaFoldDB" id="A0A7C1ZL96"/>
<evidence type="ECO:0000256" key="8">
    <source>
        <dbReference type="ARBA" id="ARBA00023209"/>
    </source>
</evidence>
<keyword evidence="2 10" id="KW-0444">Lipid biosynthesis</keyword>
<evidence type="ECO:0000256" key="6">
    <source>
        <dbReference type="ARBA" id="ARBA00023098"/>
    </source>
</evidence>
<dbReference type="UniPathway" id="UPA00085"/>
<keyword evidence="4 10" id="KW-0812">Transmembrane</keyword>
<dbReference type="SMART" id="SM01207">
    <property type="entry name" value="G3P_acyltransf"/>
    <property type="match status" value="1"/>
</dbReference>
<keyword evidence="9 10" id="KW-1208">Phospholipid metabolism</keyword>
<gene>
    <name evidence="10 11" type="primary">plsY</name>
    <name evidence="11" type="ORF">ENI35_01000</name>
</gene>
<evidence type="ECO:0000256" key="7">
    <source>
        <dbReference type="ARBA" id="ARBA00023136"/>
    </source>
</evidence>
<evidence type="ECO:0000256" key="4">
    <source>
        <dbReference type="ARBA" id="ARBA00022692"/>
    </source>
</evidence>
<feature type="transmembrane region" description="Helical" evidence="10">
    <location>
        <begin position="52"/>
        <end position="73"/>
    </location>
</feature>
<dbReference type="InterPro" id="IPR003811">
    <property type="entry name" value="G3P_acylTferase_PlsY"/>
</dbReference>
<evidence type="ECO:0000313" key="11">
    <source>
        <dbReference type="EMBL" id="HEC67385.1"/>
    </source>
</evidence>
<comment type="subunit">
    <text evidence="10">Probably interacts with PlsX.</text>
</comment>
<dbReference type="GO" id="GO:0005886">
    <property type="term" value="C:plasma membrane"/>
    <property type="evidence" value="ECO:0007669"/>
    <property type="project" value="UniProtKB-SubCell"/>
</dbReference>
<feature type="transmembrane region" description="Helical" evidence="10">
    <location>
        <begin position="111"/>
        <end position="135"/>
    </location>
</feature>
<comment type="catalytic activity">
    <reaction evidence="10">
        <text>an acyl phosphate + sn-glycerol 3-phosphate = a 1-acyl-sn-glycero-3-phosphate + phosphate</text>
        <dbReference type="Rhea" id="RHEA:34075"/>
        <dbReference type="ChEBI" id="CHEBI:43474"/>
        <dbReference type="ChEBI" id="CHEBI:57597"/>
        <dbReference type="ChEBI" id="CHEBI:57970"/>
        <dbReference type="ChEBI" id="CHEBI:59918"/>
        <dbReference type="EC" id="2.3.1.275"/>
    </reaction>
</comment>
<evidence type="ECO:0000256" key="5">
    <source>
        <dbReference type="ARBA" id="ARBA00022989"/>
    </source>
</evidence>
<dbReference type="EC" id="2.3.1.275" evidence="10"/>
<keyword evidence="1 10" id="KW-1003">Cell membrane</keyword>
<organism evidence="11">
    <name type="scientific">Desulfofervidus auxilii</name>
    <dbReference type="NCBI Taxonomy" id="1621989"/>
    <lineage>
        <taxon>Bacteria</taxon>
        <taxon>Pseudomonadati</taxon>
        <taxon>Thermodesulfobacteriota</taxon>
        <taxon>Candidatus Desulfofervidia</taxon>
        <taxon>Candidatus Desulfofervidales</taxon>
        <taxon>Candidatus Desulfofervidaceae</taxon>
        <taxon>Candidatus Desulfofervidus</taxon>
    </lineage>
</organism>
<keyword evidence="8 10" id="KW-0594">Phospholipid biosynthesis</keyword>
<accession>A0A7C1ZL96</accession>
<evidence type="ECO:0000256" key="1">
    <source>
        <dbReference type="ARBA" id="ARBA00022475"/>
    </source>
</evidence>
<keyword evidence="3 10" id="KW-0808">Transferase</keyword>
<evidence type="ECO:0000256" key="10">
    <source>
        <dbReference type="HAMAP-Rule" id="MF_01043"/>
    </source>
</evidence>
<dbReference type="GO" id="GO:0008654">
    <property type="term" value="P:phospholipid biosynthetic process"/>
    <property type="evidence" value="ECO:0007669"/>
    <property type="project" value="UniProtKB-UniRule"/>
</dbReference>
<dbReference type="Pfam" id="PF02660">
    <property type="entry name" value="G3P_acyltransf"/>
    <property type="match status" value="1"/>
</dbReference>
<reference evidence="11" key="1">
    <citation type="journal article" date="2020" name="mSystems">
        <title>Genome- and Community-Level Interaction Insights into Carbon Utilization and Element Cycling Functions of Hydrothermarchaeota in Hydrothermal Sediment.</title>
        <authorList>
            <person name="Zhou Z."/>
            <person name="Liu Y."/>
            <person name="Xu W."/>
            <person name="Pan J."/>
            <person name="Luo Z.H."/>
            <person name="Li M."/>
        </authorList>
    </citation>
    <scope>NUCLEOTIDE SEQUENCE [LARGE SCALE GENOMIC DNA]</scope>
    <source>
        <strain evidence="11">HyVt-389</strain>
    </source>
</reference>
<dbReference type="NCBIfam" id="TIGR00023">
    <property type="entry name" value="glycerol-3-phosphate 1-O-acyltransferase PlsY"/>
    <property type="match status" value="1"/>
</dbReference>
<dbReference type="HAMAP" id="MF_01043">
    <property type="entry name" value="PlsY"/>
    <property type="match status" value="1"/>
</dbReference>
<dbReference type="PANTHER" id="PTHR30309">
    <property type="entry name" value="INNER MEMBRANE PROTEIN YGIH"/>
    <property type="match status" value="1"/>
</dbReference>
<keyword evidence="6 10" id="KW-0443">Lipid metabolism</keyword>
<keyword evidence="5 10" id="KW-1133">Transmembrane helix</keyword>
<evidence type="ECO:0000256" key="9">
    <source>
        <dbReference type="ARBA" id="ARBA00023264"/>
    </source>
</evidence>
<comment type="subcellular location">
    <subcellularLocation>
        <location evidence="10">Cell membrane</location>
        <topology evidence="10">Multi-pass membrane protein</topology>
    </subcellularLocation>
</comment>
<feature type="transmembrane region" description="Helical" evidence="10">
    <location>
        <begin position="85"/>
        <end position="105"/>
    </location>
</feature>
<comment type="caution">
    <text evidence="11">The sequence shown here is derived from an EMBL/GenBank/DDBJ whole genome shotgun (WGS) entry which is preliminary data.</text>
</comment>
<comment type="function">
    <text evidence="10">Catalyzes the transfer of an acyl group from acyl-phosphate (acyl-PO(4)) to glycerol-3-phosphate (G3P) to form lysophosphatidic acid (LPA). This enzyme utilizes acyl-phosphate as fatty acyl donor, but not acyl-CoA or acyl-ACP.</text>
</comment>